<dbReference type="Gene3D" id="1.20.1270.180">
    <property type="match status" value="1"/>
</dbReference>
<feature type="signal peptide" evidence="1">
    <location>
        <begin position="1"/>
        <end position="21"/>
    </location>
</feature>
<organism evidence="3 4">
    <name type="scientific">Sphingomonas panacis</name>
    <dbReference type="NCBI Taxonomy" id="1560345"/>
    <lineage>
        <taxon>Bacteria</taxon>
        <taxon>Pseudomonadati</taxon>
        <taxon>Pseudomonadota</taxon>
        <taxon>Alphaproteobacteria</taxon>
        <taxon>Sphingomonadales</taxon>
        <taxon>Sphingomonadaceae</taxon>
        <taxon>Sphingomonas</taxon>
    </lineage>
</organism>
<accession>A0A1B3Z8T5</accession>
<evidence type="ECO:0000313" key="3">
    <source>
        <dbReference type="EMBL" id="AOH83840.1"/>
    </source>
</evidence>
<dbReference type="InterPro" id="IPR009739">
    <property type="entry name" value="LprI-like_N"/>
</dbReference>
<gene>
    <name evidence="3" type="ORF">AWL63_07535</name>
</gene>
<dbReference type="KEGG" id="span:AWL63_07535"/>
<dbReference type="Proteomes" id="UP000094256">
    <property type="component" value="Chromosome"/>
</dbReference>
<name>A0A1B3Z8T5_9SPHN</name>
<dbReference type="Pfam" id="PF07007">
    <property type="entry name" value="LprI"/>
    <property type="match status" value="1"/>
</dbReference>
<feature type="chain" id="PRO_5008556165" description="Lysozyme inhibitor LprI-like N-terminal domain-containing protein" evidence="1">
    <location>
        <begin position="22"/>
        <end position="125"/>
    </location>
</feature>
<reference evidence="3 4" key="1">
    <citation type="submission" date="2016-01" db="EMBL/GenBank/DDBJ databases">
        <title>Complete genome and mega plasmid sequence of Sphingomonas panacis DCY99 elicits systemic resistance in rice to Xanthomonas oryzae.</title>
        <authorList>
            <person name="Kim Y.J."/>
            <person name="Yang D.C."/>
            <person name="Sing P."/>
        </authorList>
    </citation>
    <scope>NUCLEOTIDE SEQUENCE [LARGE SCALE GENOMIC DNA]</scope>
    <source>
        <strain evidence="3 4">DCY99</strain>
    </source>
</reference>
<evidence type="ECO:0000256" key="1">
    <source>
        <dbReference type="SAM" id="SignalP"/>
    </source>
</evidence>
<proteinExistence type="predicted"/>
<sequence length="125" mass="13779">MKSTFVLALAIAAGTATPAVAQESPHLSAAFSACMGRAGNNTVQRNVCAQRESGAQDDRLNKAYQRVMRQLASDPAEKLALRDQERRWIAERDYSCKVNSDTVDSRCVVMKTAARADELESRVRF</sequence>
<dbReference type="STRING" id="1560345.AWL63_07535"/>
<dbReference type="RefSeq" id="WP_069204407.1">
    <property type="nucleotide sequence ID" value="NZ_CP014168.1"/>
</dbReference>
<dbReference type="EMBL" id="CP014168">
    <property type="protein sequence ID" value="AOH83840.1"/>
    <property type="molecule type" value="Genomic_DNA"/>
</dbReference>
<keyword evidence="1" id="KW-0732">Signal</keyword>
<dbReference type="PROSITE" id="PS51257">
    <property type="entry name" value="PROKAR_LIPOPROTEIN"/>
    <property type="match status" value="1"/>
</dbReference>
<protein>
    <recommendedName>
        <fullName evidence="2">Lysozyme inhibitor LprI-like N-terminal domain-containing protein</fullName>
    </recommendedName>
</protein>
<feature type="domain" description="Lysozyme inhibitor LprI-like N-terminal" evidence="2">
    <location>
        <begin position="34"/>
        <end position="119"/>
    </location>
</feature>
<evidence type="ECO:0000313" key="4">
    <source>
        <dbReference type="Proteomes" id="UP000094256"/>
    </source>
</evidence>
<keyword evidence="4" id="KW-1185">Reference proteome</keyword>
<evidence type="ECO:0000259" key="2">
    <source>
        <dbReference type="Pfam" id="PF07007"/>
    </source>
</evidence>
<dbReference type="AlphaFoldDB" id="A0A1B3Z8T5"/>